<gene>
    <name evidence="2" type="ORF">DFH07DRAFT_833022</name>
</gene>
<dbReference type="EMBL" id="JARJLG010000100">
    <property type="protein sequence ID" value="KAJ7745884.1"/>
    <property type="molecule type" value="Genomic_DNA"/>
</dbReference>
<keyword evidence="1" id="KW-0472">Membrane</keyword>
<feature type="transmembrane region" description="Helical" evidence="1">
    <location>
        <begin position="166"/>
        <end position="190"/>
    </location>
</feature>
<dbReference type="Proteomes" id="UP001215280">
    <property type="component" value="Unassembled WGS sequence"/>
</dbReference>
<evidence type="ECO:0000313" key="3">
    <source>
        <dbReference type="Proteomes" id="UP001215280"/>
    </source>
</evidence>
<proteinExistence type="predicted"/>
<name>A0AAD7ILG2_9AGAR</name>
<reference evidence="2" key="1">
    <citation type="submission" date="2023-03" db="EMBL/GenBank/DDBJ databases">
        <title>Massive genome expansion in bonnet fungi (Mycena s.s.) driven by repeated elements and novel gene families across ecological guilds.</title>
        <authorList>
            <consortium name="Lawrence Berkeley National Laboratory"/>
            <person name="Harder C.B."/>
            <person name="Miyauchi S."/>
            <person name="Viragh M."/>
            <person name="Kuo A."/>
            <person name="Thoen E."/>
            <person name="Andreopoulos B."/>
            <person name="Lu D."/>
            <person name="Skrede I."/>
            <person name="Drula E."/>
            <person name="Henrissat B."/>
            <person name="Morin E."/>
            <person name="Kohler A."/>
            <person name="Barry K."/>
            <person name="LaButti K."/>
            <person name="Morin E."/>
            <person name="Salamov A."/>
            <person name="Lipzen A."/>
            <person name="Mereny Z."/>
            <person name="Hegedus B."/>
            <person name="Baldrian P."/>
            <person name="Stursova M."/>
            <person name="Weitz H."/>
            <person name="Taylor A."/>
            <person name="Grigoriev I.V."/>
            <person name="Nagy L.G."/>
            <person name="Martin F."/>
            <person name="Kauserud H."/>
        </authorList>
    </citation>
    <scope>NUCLEOTIDE SEQUENCE</scope>
    <source>
        <strain evidence="2">CBHHK188m</strain>
    </source>
</reference>
<feature type="transmembrane region" description="Helical" evidence="1">
    <location>
        <begin position="55"/>
        <end position="75"/>
    </location>
</feature>
<keyword evidence="1" id="KW-0812">Transmembrane</keyword>
<organism evidence="2 3">
    <name type="scientific">Mycena maculata</name>
    <dbReference type="NCBI Taxonomy" id="230809"/>
    <lineage>
        <taxon>Eukaryota</taxon>
        <taxon>Fungi</taxon>
        <taxon>Dikarya</taxon>
        <taxon>Basidiomycota</taxon>
        <taxon>Agaricomycotina</taxon>
        <taxon>Agaricomycetes</taxon>
        <taxon>Agaricomycetidae</taxon>
        <taxon>Agaricales</taxon>
        <taxon>Marasmiineae</taxon>
        <taxon>Mycenaceae</taxon>
        <taxon>Mycena</taxon>
    </lineage>
</organism>
<feature type="transmembrane region" description="Helical" evidence="1">
    <location>
        <begin position="103"/>
        <end position="122"/>
    </location>
</feature>
<accession>A0AAD7ILG2</accession>
<sequence>MPTTMSSTTQRMDSALVATWIQAIFYGLFVALFLGSYSAGALLPKHHDTGTSSRSVISGRVLLAVTVTAHFVYSLQRFREAFFLFNGRAAPFEIYSEYFRETAIWQNGFLLATVLVADLVLIRRLWRVRVAKRWLIASVISFLSLIICGGRAVHSFTLPGADTKLVAPWIIACGAFNVLTNILGGAALILPAPRHERSIELQTEGQITGPTSAVKYTDGAYLTSAWSVILFSAYFWDIDMRFPLDVTPAVLGISNMIVHLQMELAGRHADTT</sequence>
<keyword evidence="1" id="KW-1133">Transmembrane helix</keyword>
<evidence type="ECO:0000313" key="2">
    <source>
        <dbReference type="EMBL" id="KAJ7745884.1"/>
    </source>
</evidence>
<evidence type="ECO:0000256" key="1">
    <source>
        <dbReference type="SAM" id="Phobius"/>
    </source>
</evidence>
<keyword evidence="3" id="KW-1185">Reference proteome</keyword>
<feature type="transmembrane region" description="Helical" evidence="1">
    <location>
        <begin position="20"/>
        <end position="43"/>
    </location>
</feature>
<feature type="transmembrane region" description="Helical" evidence="1">
    <location>
        <begin position="134"/>
        <end position="154"/>
    </location>
</feature>
<dbReference type="AlphaFoldDB" id="A0AAD7ILG2"/>
<comment type="caution">
    <text evidence="2">The sequence shown here is derived from an EMBL/GenBank/DDBJ whole genome shotgun (WGS) entry which is preliminary data.</text>
</comment>
<protein>
    <submittedName>
        <fullName evidence="2">Uncharacterized protein</fullName>
    </submittedName>
</protein>